<comment type="caution">
    <text evidence="2">The sequence shown here is derived from an EMBL/GenBank/DDBJ whole genome shotgun (WGS) entry which is preliminary data.</text>
</comment>
<accession>A0A074JHV5</accession>
<dbReference type="STRING" id="1353537.TP2_16345"/>
<proteinExistence type="predicted"/>
<evidence type="ECO:0000256" key="1">
    <source>
        <dbReference type="SAM" id="MobiDB-lite"/>
    </source>
</evidence>
<feature type="compositionally biased region" description="Polar residues" evidence="1">
    <location>
        <begin position="57"/>
        <end position="66"/>
    </location>
</feature>
<evidence type="ECO:0000313" key="2">
    <source>
        <dbReference type="EMBL" id="KEO55148.1"/>
    </source>
</evidence>
<protein>
    <submittedName>
        <fullName evidence="2">Uncharacterized protein</fullName>
    </submittedName>
</protein>
<gene>
    <name evidence="2" type="ORF">TP2_16345</name>
</gene>
<dbReference type="AlphaFoldDB" id="A0A074JHV5"/>
<dbReference type="EMBL" id="AUND01000004">
    <property type="protein sequence ID" value="KEO55148.1"/>
    <property type="molecule type" value="Genomic_DNA"/>
</dbReference>
<keyword evidence="3" id="KW-1185">Reference proteome</keyword>
<feature type="region of interest" description="Disordered" evidence="1">
    <location>
        <begin position="46"/>
        <end position="66"/>
    </location>
</feature>
<evidence type="ECO:0000313" key="3">
    <source>
        <dbReference type="Proteomes" id="UP000027432"/>
    </source>
</evidence>
<sequence length="66" mass="7066">MKSDTKPSAQIPAGNTFLSAAFGLLTRSLLSQPAVTMRYRGADLGDDKPWKVAEAPQMSQSVRTVA</sequence>
<dbReference type="Proteomes" id="UP000027432">
    <property type="component" value="Unassembled WGS sequence"/>
</dbReference>
<name>A0A074JHV5_9RHOB</name>
<reference evidence="2 3" key="1">
    <citation type="submission" date="2013-07" db="EMBL/GenBank/DDBJ databases">
        <title>Thioclava pacifica DSM 10166 Genome Sequencing.</title>
        <authorList>
            <person name="Lai Q."/>
            <person name="Shao Z."/>
        </authorList>
    </citation>
    <scope>NUCLEOTIDE SEQUENCE [LARGE SCALE GENOMIC DNA]</scope>
    <source>
        <strain evidence="2 3">DSM 10166</strain>
    </source>
</reference>
<organism evidence="2 3">
    <name type="scientific">Thioclava pacifica DSM 10166</name>
    <dbReference type="NCBI Taxonomy" id="1353537"/>
    <lineage>
        <taxon>Bacteria</taxon>
        <taxon>Pseudomonadati</taxon>
        <taxon>Pseudomonadota</taxon>
        <taxon>Alphaproteobacteria</taxon>
        <taxon>Rhodobacterales</taxon>
        <taxon>Paracoccaceae</taxon>
        <taxon>Thioclava</taxon>
    </lineage>
</organism>